<dbReference type="InterPro" id="IPR001509">
    <property type="entry name" value="Epimerase_deHydtase"/>
</dbReference>
<dbReference type="PANTHER" id="PTHR22916:SF3">
    <property type="entry name" value="UDP-GLCNAC:BETAGAL BETA-1,3-N-ACETYLGLUCOSAMINYLTRANSFERASE-LIKE PROTEIN 1"/>
    <property type="match status" value="1"/>
</dbReference>
<feature type="domain" description="NAD-dependent epimerase/dehydratase" evidence="2">
    <location>
        <begin position="25"/>
        <end position="209"/>
    </location>
</feature>
<dbReference type="CDD" id="cd00761">
    <property type="entry name" value="Glyco_tranf_GTA_type"/>
    <property type="match status" value="1"/>
</dbReference>
<evidence type="ECO:0000313" key="4">
    <source>
        <dbReference type="Proteomes" id="UP001652461"/>
    </source>
</evidence>
<keyword evidence="3" id="KW-0808">Transferase</keyword>
<dbReference type="Proteomes" id="UP001652461">
    <property type="component" value="Unassembled WGS sequence"/>
</dbReference>
<dbReference type="GO" id="GO:0016757">
    <property type="term" value="F:glycosyltransferase activity"/>
    <property type="evidence" value="ECO:0007669"/>
    <property type="project" value="UniProtKB-KW"/>
</dbReference>
<dbReference type="InterPro" id="IPR029044">
    <property type="entry name" value="Nucleotide-diphossugar_trans"/>
</dbReference>
<dbReference type="Gene3D" id="3.40.50.720">
    <property type="entry name" value="NAD(P)-binding Rossmann-like Domain"/>
    <property type="match status" value="1"/>
</dbReference>
<evidence type="ECO:0000259" key="1">
    <source>
        <dbReference type="Pfam" id="PF00535"/>
    </source>
</evidence>
<dbReference type="InterPro" id="IPR036291">
    <property type="entry name" value="NAD(P)-bd_dom_sf"/>
</dbReference>
<evidence type="ECO:0000313" key="3">
    <source>
        <dbReference type="EMBL" id="MCU6695827.1"/>
    </source>
</evidence>
<keyword evidence="4" id="KW-1185">Reference proteome</keyword>
<organism evidence="3 4">
    <name type="scientific">Laedolimicola ammoniilytica</name>
    <dbReference type="NCBI Taxonomy" id="2981771"/>
    <lineage>
        <taxon>Bacteria</taxon>
        <taxon>Bacillati</taxon>
        <taxon>Bacillota</taxon>
        <taxon>Clostridia</taxon>
        <taxon>Lachnospirales</taxon>
        <taxon>Lachnospiraceae</taxon>
        <taxon>Laedolimicola</taxon>
    </lineage>
</organism>
<gene>
    <name evidence="3" type="ORF">OCV63_02815</name>
</gene>
<dbReference type="SUPFAM" id="SSF51735">
    <property type="entry name" value="NAD(P)-binding Rossmann-fold domains"/>
    <property type="match status" value="1"/>
</dbReference>
<reference evidence="3 4" key="1">
    <citation type="journal article" date="2021" name="ISME Commun">
        <title>Automated analysis of genomic sequences facilitates high-throughput and comprehensive description of bacteria.</title>
        <authorList>
            <person name="Hitch T.C.A."/>
        </authorList>
    </citation>
    <scope>NUCLEOTIDE SEQUENCE [LARGE SCALE GENOMIC DNA]</scope>
    <source>
        <strain evidence="3 4">Sanger_04</strain>
    </source>
</reference>
<dbReference type="EMBL" id="JAOQKC010000003">
    <property type="protein sequence ID" value="MCU6695827.1"/>
    <property type="molecule type" value="Genomic_DNA"/>
</dbReference>
<dbReference type="EC" id="2.4.-.-" evidence="3"/>
<dbReference type="Pfam" id="PF00535">
    <property type="entry name" value="Glycos_transf_2"/>
    <property type="match status" value="1"/>
</dbReference>
<comment type="caution">
    <text evidence="3">The sequence shown here is derived from an EMBL/GenBank/DDBJ whole genome shotgun (WGS) entry which is preliminary data.</text>
</comment>
<accession>A0ABT2RU77</accession>
<dbReference type="InterPro" id="IPR001173">
    <property type="entry name" value="Glyco_trans_2-like"/>
</dbReference>
<dbReference type="Pfam" id="PF01370">
    <property type="entry name" value="Epimerase"/>
    <property type="match status" value="1"/>
</dbReference>
<dbReference type="RefSeq" id="WP_262670614.1">
    <property type="nucleotide sequence ID" value="NZ_JAOQKC010000003.1"/>
</dbReference>
<dbReference type="PANTHER" id="PTHR22916">
    <property type="entry name" value="GLYCOSYLTRANSFERASE"/>
    <property type="match status" value="1"/>
</dbReference>
<keyword evidence="3" id="KW-0328">Glycosyltransferase</keyword>
<sequence length="561" mass="63600">MKKVLITGANSYIGMSFEAWAKKEHPGEFQIDTVDMIDGSWREKSFAGYDTVFHVAGIAHADVGKVSEERKAFYYKINRDLAIETAEKAKSDCVGQFVLMSSMIIYGESAGLGKRKIVTKETKPHPANFYGDSKWQADKGVRKLGSDSFHVAVLRPPMIYGKGSKGNYPLLAKMAKKLPVFPDIKNERSMLYIDNLCEFLCLLMQSGEAGIYFPQNAEYVRTSEMVREIAKAAGHKIWITKLLNPAVWIAGKIPGKISGMVNKAFGNMCYAHKMSVYEGVSYQKVSLKESIEKKEESYMEINEDGTLNDLVSVITPAYNCEETIRETIESVIAQTYTNWEMIIVNDCSSDHTVDVVDNYAKKDARIKLVNLKKNCGSAVARNAALEIAKGRYIALLDSDDLWKAQKLERQIRFMKNNKCAFSFTAYEAFKNSNDKERRLYEVPCCIEYEKYLSNTIIGCLTVVIDRVQIPDFHMEKGYLEDILTWMYYLRNGVIAYGLNENLASYRIVPGSKSSNKVENARRYFECLRLQPGLSILECTVHELGYMLNALKKRIFGKKVNI</sequence>
<proteinExistence type="predicted"/>
<protein>
    <submittedName>
        <fullName evidence="3">Glycosyltransferase</fullName>
        <ecNumber evidence="3">2.4.-.-</ecNumber>
    </submittedName>
</protein>
<dbReference type="SUPFAM" id="SSF53448">
    <property type="entry name" value="Nucleotide-diphospho-sugar transferases"/>
    <property type="match status" value="1"/>
</dbReference>
<dbReference type="Gene3D" id="3.90.550.10">
    <property type="entry name" value="Spore Coat Polysaccharide Biosynthesis Protein SpsA, Chain A"/>
    <property type="match status" value="1"/>
</dbReference>
<evidence type="ECO:0000259" key="2">
    <source>
        <dbReference type="Pfam" id="PF01370"/>
    </source>
</evidence>
<feature type="domain" description="Glycosyltransferase 2-like" evidence="1">
    <location>
        <begin position="312"/>
        <end position="441"/>
    </location>
</feature>
<name>A0ABT2RU77_9FIRM</name>